<keyword evidence="2" id="KW-0812">Transmembrane</keyword>
<dbReference type="Proteomes" id="UP000220353">
    <property type="component" value="Unassembled WGS sequence"/>
</dbReference>
<feature type="compositionally biased region" description="Polar residues" evidence="1">
    <location>
        <begin position="234"/>
        <end position="243"/>
    </location>
</feature>
<gene>
    <name evidence="3" type="ORF">CO661_17185</name>
</gene>
<proteinExistence type="predicted"/>
<feature type="transmembrane region" description="Helical" evidence="2">
    <location>
        <begin position="120"/>
        <end position="144"/>
    </location>
</feature>
<name>A0A2A6LVQ3_RHIFR</name>
<evidence type="ECO:0000313" key="4">
    <source>
        <dbReference type="Proteomes" id="UP000220353"/>
    </source>
</evidence>
<comment type="caution">
    <text evidence="3">The sequence shown here is derived from an EMBL/GenBank/DDBJ whole genome shotgun (WGS) entry which is preliminary data.</text>
</comment>
<evidence type="ECO:0000256" key="1">
    <source>
        <dbReference type="SAM" id="MobiDB-lite"/>
    </source>
</evidence>
<dbReference type="EMBL" id="NWTC01000012">
    <property type="protein sequence ID" value="PDT46644.1"/>
    <property type="molecule type" value="Genomic_DNA"/>
</dbReference>
<accession>A0A2A6LVQ3</accession>
<evidence type="ECO:0000313" key="3">
    <source>
        <dbReference type="EMBL" id="PDT46644.1"/>
    </source>
</evidence>
<dbReference type="AlphaFoldDB" id="A0A2A6LVQ3"/>
<keyword evidence="2" id="KW-0472">Membrane</keyword>
<feature type="transmembrane region" description="Helical" evidence="2">
    <location>
        <begin position="205"/>
        <end position="223"/>
    </location>
</feature>
<feature type="transmembrane region" description="Helical" evidence="2">
    <location>
        <begin position="96"/>
        <end position="114"/>
    </location>
</feature>
<evidence type="ECO:0000256" key="2">
    <source>
        <dbReference type="SAM" id="Phobius"/>
    </source>
</evidence>
<reference evidence="3 4" key="1">
    <citation type="submission" date="2017-09" db="EMBL/GenBank/DDBJ databases">
        <title>Comparative genomics of rhizobia isolated from Phaseolus vulgaris in China.</title>
        <authorList>
            <person name="Tong W."/>
        </authorList>
    </citation>
    <scope>NUCLEOTIDE SEQUENCE [LARGE SCALE GENOMIC DNA]</scope>
    <source>
        <strain evidence="3 4">PCH1</strain>
    </source>
</reference>
<feature type="region of interest" description="Disordered" evidence="1">
    <location>
        <begin position="230"/>
        <end position="249"/>
    </location>
</feature>
<sequence length="249" mass="28203">MWWLRFEWRGCLPESASGHIGPRRCNCIPEWVVVIVVFTTGSGWSMLTQQEAKEKLRTTEYRNAGLDETALVHATYLHENDKLWGLEKTILDITKANYLVLGAVMLVGNTSFITETYGEVRATVLGVAAILVLSLGASVLVTFYHKYLQFQHKKVSVLQKGLWRRRPLEWIEDKYAAEGLSKELGKANELTILEFVKYNYSMKHVNLLPILFALAAAGLLYKLPEKPMKPSPTAAMTNSQEQGQENKTR</sequence>
<protein>
    <submittedName>
        <fullName evidence="3">Uncharacterized protein</fullName>
    </submittedName>
</protein>
<keyword evidence="2" id="KW-1133">Transmembrane helix</keyword>
<organism evidence="3 4">
    <name type="scientific">Rhizobium fredii</name>
    <name type="common">Sinorhizobium fredii</name>
    <dbReference type="NCBI Taxonomy" id="380"/>
    <lineage>
        <taxon>Bacteria</taxon>
        <taxon>Pseudomonadati</taxon>
        <taxon>Pseudomonadota</taxon>
        <taxon>Alphaproteobacteria</taxon>
        <taxon>Hyphomicrobiales</taxon>
        <taxon>Rhizobiaceae</taxon>
        <taxon>Sinorhizobium/Ensifer group</taxon>
        <taxon>Sinorhizobium</taxon>
    </lineage>
</organism>